<dbReference type="Proteomes" id="UP001055072">
    <property type="component" value="Unassembled WGS sequence"/>
</dbReference>
<name>A0ACB8UA41_9APHY</name>
<reference evidence="1" key="1">
    <citation type="journal article" date="2021" name="Environ. Microbiol.">
        <title>Gene family expansions and transcriptome signatures uncover fungal adaptations to wood decay.</title>
        <authorList>
            <person name="Hage H."/>
            <person name="Miyauchi S."/>
            <person name="Viragh M."/>
            <person name="Drula E."/>
            <person name="Min B."/>
            <person name="Chaduli D."/>
            <person name="Navarro D."/>
            <person name="Favel A."/>
            <person name="Norest M."/>
            <person name="Lesage-Meessen L."/>
            <person name="Balint B."/>
            <person name="Merenyi Z."/>
            <person name="de Eugenio L."/>
            <person name="Morin E."/>
            <person name="Martinez A.T."/>
            <person name="Baldrian P."/>
            <person name="Stursova M."/>
            <person name="Martinez M.J."/>
            <person name="Novotny C."/>
            <person name="Magnuson J.K."/>
            <person name="Spatafora J.W."/>
            <person name="Maurice S."/>
            <person name="Pangilinan J."/>
            <person name="Andreopoulos W."/>
            <person name="LaButti K."/>
            <person name="Hundley H."/>
            <person name="Na H."/>
            <person name="Kuo A."/>
            <person name="Barry K."/>
            <person name="Lipzen A."/>
            <person name="Henrissat B."/>
            <person name="Riley R."/>
            <person name="Ahrendt S."/>
            <person name="Nagy L.G."/>
            <person name="Grigoriev I.V."/>
            <person name="Martin F."/>
            <person name="Rosso M.N."/>
        </authorList>
    </citation>
    <scope>NUCLEOTIDE SEQUENCE</scope>
    <source>
        <strain evidence="1">CBS 384.51</strain>
    </source>
</reference>
<sequence>MPIFNLTIDDTTPLIRYDPPNAWSDSSHTDTSYTQYSNQTFHTTNRSGATATLTFNGSAVYLFGAFRSNHDVYVVTLDGDRTVRNGHANGTDEFQQLMFSATNLGANQHDLVLTNNYTTVNASWVDVDYIVVTSGDGKTQTQAHATTLDDGDPSISYSDGWADTPNGLVTNYYNNIIHVTNQTGAHATISFEGNEIAVYGATSDNHGLYTVVLDGGLSMQLNGSAPRGVFRPRNMLYHSSDLSNDRHALQIQNIDTSASHYLDLDEVVVSKWGRWSADGNTTSSHSGSHVGSIVGGVIGGVVGLIAIILALFIFCRAHRRKKYGLNGSSAEKNNRSNSRTMIEPFDSSRSTSTPANAVPSDSSGDASRRILTGAPQLSSIAEDPFTHQQPSALPPTSKQTSPRIPPPSTGSSTASANEISSNHPTLPSALGESMVEDVPPPNYAEATAHQTAPTTQPG</sequence>
<dbReference type="EMBL" id="MU274906">
    <property type="protein sequence ID" value="KAI0091115.1"/>
    <property type="molecule type" value="Genomic_DNA"/>
</dbReference>
<proteinExistence type="predicted"/>
<protein>
    <submittedName>
        <fullName evidence="1">Uncharacterized protein</fullName>
    </submittedName>
</protein>
<evidence type="ECO:0000313" key="1">
    <source>
        <dbReference type="EMBL" id="KAI0091115.1"/>
    </source>
</evidence>
<evidence type="ECO:0000313" key="2">
    <source>
        <dbReference type="Proteomes" id="UP001055072"/>
    </source>
</evidence>
<accession>A0ACB8UA41</accession>
<organism evidence="1 2">
    <name type="scientific">Irpex rosettiformis</name>
    <dbReference type="NCBI Taxonomy" id="378272"/>
    <lineage>
        <taxon>Eukaryota</taxon>
        <taxon>Fungi</taxon>
        <taxon>Dikarya</taxon>
        <taxon>Basidiomycota</taxon>
        <taxon>Agaricomycotina</taxon>
        <taxon>Agaricomycetes</taxon>
        <taxon>Polyporales</taxon>
        <taxon>Irpicaceae</taxon>
        <taxon>Irpex</taxon>
    </lineage>
</organism>
<gene>
    <name evidence="1" type="ORF">BDY19DRAFT_991693</name>
</gene>
<comment type="caution">
    <text evidence="1">The sequence shown here is derived from an EMBL/GenBank/DDBJ whole genome shotgun (WGS) entry which is preliminary data.</text>
</comment>
<keyword evidence="2" id="KW-1185">Reference proteome</keyword>